<protein>
    <submittedName>
        <fullName evidence="3">Putative transcriptional regulator YheO</fullName>
    </submittedName>
</protein>
<organism evidence="3 4">
    <name type="scientific">[Clostridium] celerecrescens 18A</name>
    <dbReference type="NCBI Taxonomy" id="1286362"/>
    <lineage>
        <taxon>Bacteria</taxon>
        <taxon>Bacillati</taxon>
        <taxon>Bacillota</taxon>
        <taxon>Clostridia</taxon>
        <taxon>Lachnospirales</taxon>
        <taxon>Lachnospiraceae</taxon>
        <taxon>Lacrimispora</taxon>
    </lineage>
</organism>
<dbReference type="EMBL" id="PGET01000001">
    <property type="protein sequence ID" value="PJJ29992.1"/>
    <property type="molecule type" value="Genomic_DNA"/>
</dbReference>
<dbReference type="AlphaFoldDB" id="A0A2M8Z975"/>
<dbReference type="RefSeq" id="WP_100306301.1">
    <property type="nucleotide sequence ID" value="NZ_PGET01000001.1"/>
</dbReference>
<evidence type="ECO:0000313" key="4">
    <source>
        <dbReference type="Proteomes" id="UP000231092"/>
    </source>
</evidence>
<dbReference type="Pfam" id="PF08348">
    <property type="entry name" value="PAS_6"/>
    <property type="match status" value="1"/>
</dbReference>
<gene>
    <name evidence="3" type="ORF">H171_3560</name>
</gene>
<dbReference type="InterPro" id="IPR039446">
    <property type="entry name" value="DauR-like"/>
</dbReference>
<feature type="domain" description="YheO-like" evidence="1">
    <location>
        <begin position="16"/>
        <end position="121"/>
    </location>
</feature>
<evidence type="ECO:0000259" key="2">
    <source>
        <dbReference type="Pfam" id="PF13309"/>
    </source>
</evidence>
<reference evidence="3 4" key="1">
    <citation type="submission" date="2017-11" db="EMBL/GenBank/DDBJ databases">
        <title>Understudied soil microbes with underappreciated capabilities: Untangling the Clostridium saccharolyticum group.</title>
        <authorList>
            <person name="Leschine S."/>
        </authorList>
    </citation>
    <scope>NUCLEOTIDE SEQUENCE [LARGE SCALE GENOMIC DNA]</scope>
    <source>
        <strain evidence="3 4">18A</strain>
    </source>
</reference>
<proteinExistence type="predicted"/>
<evidence type="ECO:0000313" key="3">
    <source>
        <dbReference type="EMBL" id="PJJ29992.1"/>
    </source>
</evidence>
<dbReference type="Pfam" id="PF13309">
    <property type="entry name" value="HTH_22"/>
    <property type="match status" value="1"/>
</dbReference>
<feature type="domain" description="Transcriptional regulator DauR-like HTH" evidence="2">
    <location>
        <begin position="165"/>
        <end position="216"/>
    </location>
</feature>
<dbReference type="OrthoDB" id="9796595at2"/>
<comment type="caution">
    <text evidence="3">The sequence shown here is derived from an EMBL/GenBank/DDBJ whole genome shotgun (WGS) entry which is preliminary data.</text>
</comment>
<dbReference type="InterPro" id="IPR039445">
    <property type="entry name" value="DauR-like_HTH"/>
</dbReference>
<dbReference type="InterPro" id="IPR013559">
    <property type="entry name" value="YheO"/>
</dbReference>
<dbReference type="PANTHER" id="PTHR35568:SF1">
    <property type="entry name" value="TRANSCRIPTIONAL REGULATOR DAUR"/>
    <property type="match status" value="1"/>
</dbReference>
<sequence length="227" mass="25605">MKDHNVHLTLIDRIILESYKIMMEGLADYLGGGYEMVLHSLEDTEHSVIKIINGHHTGRTEGMPITDLAIQMLEEIEKDGEKSYISYFTKNKKGEPLKSSTIVVRGEEKRIIGLLCINFYLNTGFSEILTSYIPAISTHSLVKTETFAKNMDELIFSKVQEVRKTVLADDGILPSLKNKEIINSLHQQGVFTMKDAVVKVADYLGISKNTVYMHIRNVGVATEKKNE</sequence>
<evidence type="ECO:0000259" key="1">
    <source>
        <dbReference type="Pfam" id="PF08348"/>
    </source>
</evidence>
<dbReference type="PANTHER" id="PTHR35568">
    <property type="entry name" value="TRANSCRIPTIONAL REGULATOR DAUR"/>
    <property type="match status" value="1"/>
</dbReference>
<dbReference type="Proteomes" id="UP000231092">
    <property type="component" value="Unassembled WGS sequence"/>
</dbReference>
<name>A0A2M8Z975_9FIRM</name>
<accession>A0A2M8Z975</accession>